<organism evidence="2 3">
    <name type="scientific">Afifella marina DSM 2698</name>
    <dbReference type="NCBI Taxonomy" id="1120955"/>
    <lineage>
        <taxon>Bacteria</taxon>
        <taxon>Pseudomonadati</taxon>
        <taxon>Pseudomonadota</taxon>
        <taxon>Alphaproteobacteria</taxon>
        <taxon>Hyphomicrobiales</taxon>
        <taxon>Afifellaceae</taxon>
        <taxon>Afifella</taxon>
    </lineage>
</organism>
<name>A0A1G5P6J8_AFIMA</name>
<evidence type="ECO:0000313" key="2">
    <source>
        <dbReference type="EMBL" id="SCZ44691.1"/>
    </source>
</evidence>
<dbReference type="EMBL" id="FMVW01000009">
    <property type="protein sequence ID" value="SCZ44691.1"/>
    <property type="molecule type" value="Genomic_DNA"/>
</dbReference>
<dbReference type="STRING" id="1120955.SAMN03080610_03262"/>
<accession>A0A1G5P6J8</accession>
<gene>
    <name evidence="2" type="ORF">SAMN03080610_03262</name>
</gene>
<dbReference type="RefSeq" id="WP_092815746.1">
    <property type="nucleotide sequence ID" value="NZ_FMVW01000009.1"/>
</dbReference>
<feature type="region of interest" description="Disordered" evidence="1">
    <location>
        <begin position="1"/>
        <end position="63"/>
    </location>
</feature>
<evidence type="ECO:0000256" key="1">
    <source>
        <dbReference type="SAM" id="MobiDB-lite"/>
    </source>
</evidence>
<evidence type="ECO:0000313" key="3">
    <source>
        <dbReference type="Proteomes" id="UP000199347"/>
    </source>
</evidence>
<proteinExistence type="predicted"/>
<feature type="compositionally biased region" description="Acidic residues" evidence="1">
    <location>
        <begin position="52"/>
        <end position="63"/>
    </location>
</feature>
<feature type="compositionally biased region" description="Polar residues" evidence="1">
    <location>
        <begin position="28"/>
        <end position="47"/>
    </location>
</feature>
<dbReference type="Proteomes" id="UP000199347">
    <property type="component" value="Unassembled WGS sequence"/>
</dbReference>
<dbReference type="AlphaFoldDB" id="A0A1G5P6J8"/>
<dbReference type="OrthoDB" id="9928434at2"/>
<protein>
    <submittedName>
        <fullName evidence="2">Uncharacterized protein</fullName>
    </submittedName>
</protein>
<reference evidence="2 3" key="1">
    <citation type="submission" date="2016-10" db="EMBL/GenBank/DDBJ databases">
        <authorList>
            <person name="de Groot N.N."/>
        </authorList>
    </citation>
    <scope>NUCLEOTIDE SEQUENCE [LARGE SCALE GENOMIC DNA]</scope>
    <source>
        <strain evidence="2 3">DSM 2698</strain>
    </source>
</reference>
<keyword evidence="3" id="KW-1185">Reference proteome</keyword>
<sequence length="314" mass="32437">MFNFNPAPPAPEENNTGSTSAGVVGAFQDSSHNFVDGSESNLSSSFMSGNDLSDDDNQDIDDQDVVDIDDNDAGDDIDMAVVDSLNTSSFSVDKDVSVGSDNTNTVSKTVDIDVEDSGNSSVTIEKSLDFTEENTTNWSDDDVNTTNSGNTLNVSIDDVGNKTLTDSFNASSHTETFNEYCLDDSDLVDLDGLQGRIDDILSVGGDGNVLSGLQDQLLTDNDLVMSPSVSNSGWASVSQDAGCIDGGWTDSDATVGNVGGDSDVGANATASADASANLSAFGQTIETGLNTQYARIDTSVVGGSDDGDIAGDDA</sequence>
<feature type="compositionally biased region" description="Pro residues" evidence="1">
    <location>
        <begin position="1"/>
        <end position="11"/>
    </location>
</feature>